<proteinExistence type="predicted"/>
<dbReference type="AlphaFoldDB" id="A0A9P0A3Z4"/>
<reference evidence="2" key="1">
    <citation type="submission" date="2021-12" db="EMBL/GenBank/DDBJ databases">
        <authorList>
            <person name="King R."/>
        </authorList>
    </citation>
    <scope>NUCLEOTIDE SEQUENCE</scope>
</reference>
<feature type="region of interest" description="Disordered" evidence="1">
    <location>
        <begin position="1"/>
        <end position="21"/>
    </location>
</feature>
<evidence type="ECO:0000313" key="2">
    <source>
        <dbReference type="EMBL" id="CAH0383671.1"/>
    </source>
</evidence>
<name>A0A9P0A3Z4_BEMTA</name>
<evidence type="ECO:0000256" key="1">
    <source>
        <dbReference type="SAM" id="MobiDB-lite"/>
    </source>
</evidence>
<protein>
    <submittedName>
        <fullName evidence="2">Uncharacterized protein</fullName>
    </submittedName>
</protein>
<gene>
    <name evidence="2" type="ORF">BEMITA_LOCUS3102</name>
</gene>
<sequence>MNAKEQLPTGTQAPDTPPEPYVPNMTHFDELLFLAEQIGGQKSTCSLELTDENGGGIDEAILQDEETHTDLQVHNLLEGNRFP</sequence>
<dbReference type="Proteomes" id="UP001152759">
    <property type="component" value="Chromosome 10"/>
</dbReference>
<keyword evidence="3" id="KW-1185">Reference proteome</keyword>
<organism evidence="2 3">
    <name type="scientific">Bemisia tabaci</name>
    <name type="common">Sweetpotato whitefly</name>
    <name type="synonym">Aleurodes tabaci</name>
    <dbReference type="NCBI Taxonomy" id="7038"/>
    <lineage>
        <taxon>Eukaryota</taxon>
        <taxon>Metazoa</taxon>
        <taxon>Ecdysozoa</taxon>
        <taxon>Arthropoda</taxon>
        <taxon>Hexapoda</taxon>
        <taxon>Insecta</taxon>
        <taxon>Pterygota</taxon>
        <taxon>Neoptera</taxon>
        <taxon>Paraneoptera</taxon>
        <taxon>Hemiptera</taxon>
        <taxon>Sternorrhyncha</taxon>
        <taxon>Aleyrodoidea</taxon>
        <taxon>Aleyrodidae</taxon>
        <taxon>Aleyrodinae</taxon>
        <taxon>Bemisia</taxon>
    </lineage>
</organism>
<dbReference type="EMBL" id="OU963871">
    <property type="protein sequence ID" value="CAH0383671.1"/>
    <property type="molecule type" value="Genomic_DNA"/>
</dbReference>
<evidence type="ECO:0000313" key="3">
    <source>
        <dbReference type="Proteomes" id="UP001152759"/>
    </source>
</evidence>
<accession>A0A9P0A3Z4</accession>